<comment type="subcellular location">
    <subcellularLocation>
        <location evidence="1">Nucleus</location>
    </subcellularLocation>
</comment>
<dbReference type="InterPro" id="IPR030217">
    <property type="entry name" value="NXF_fam"/>
</dbReference>
<evidence type="ECO:0000256" key="3">
    <source>
        <dbReference type="ARBA" id="ARBA00022448"/>
    </source>
</evidence>
<dbReference type="GeneID" id="87813978"/>
<dbReference type="PROSITE" id="PS50177">
    <property type="entry name" value="NTF2_DOMAIN"/>
    <property type="match status" value="1"/>
</dbReference>
<feature type="region of interest" description="Disordered" evidence="11">
    <location>
        <begin position="182"/>
        <end position="204"/>
    </location>
</feature>
<dbReference type="SMART" id="SM00804">
    <property type="entry name" value="TAP_C"/>
    <property type="match status" value="1"/>
</dbReference>
<dbReference type="InterPro" id="IPR005637">
    <property type="entry name" value="TAP_C_dom"/>
</dbReference>
<evidence type="ECO:0000256" key="8">
    <source>
        <dbReference type="ARBA" id="ARBA00023242"/>
    </source>
</evidence>
<evidence type="ECO:0000313" key="15">
    <source>
        <dbReference type="Proteomes" id="UP001302676"/>
    </source>
</evidence>
<protein>
    <recommendedName>
        <fullName evidence="10">mRNA export factor MEX67</fullName>
    </recommendedName>
</protein>
<dbReference type="InterPro" id="IPR001611">
    <property type="entry name" value="Leu-rich_rpt"/>
</dbReference>
<feature type="domain" description="TAP-C" evidence="13">
    <location>
        <begin position="602"/>
        <end position="656"/>
    </location>
</feature>
<sequence>MAPPTGPRGSSSRGGRSNPRGSRGGGIAKRRGTPRTDRDGDVSMDATAANNPPSGPARGSTRGTRGSRGGRGARASTRLAQNVRNFVSEQDGVSRGEKPQSNRATLKIYGLKDSKAANNSDGGLRSLLDFLERKSSKERPITLGRGTISGDVVWLKVNRADTPHLLRLNGYTYAGAPLTIEETSEPIPGRGNQPTDGADSKPSETKDKLLVVLASRYNPEQKLLDLSALGADQTLFSLGAFESKALAEKSFKALMRLTTTHYGSDAEKEAGIQAVTVANNDIHDVGEIFTLAHTFPRLRRLDLSGNKLEDLSKISKWRHEFRRLEELHLVGNPVTNLPTYPTQMVDWFPSLQILDGRRVRTPEEAAVALKSWFPTPLPHLPSNLRDGGNNVAATFLRSFFSAYDQDRLALARQFYDDDSIFSLSAGSESTSSPYHNFSRNLETIGIRSNSAQQRLFTGINLIADLWGRLPATRHANLDLTDEWQIDCHTFPNLADPSGQGSAMGLAITAHSRFEELDPSQQLVGTRKFTRSFILGPSKPGAPHPYRVVSDQLTLRARVTEPTPSASAVIQAPAVVPVPTAPAHVAPAVAGPVLAQAPLLDDTIRAQMVAELARQTGMTAEYARLCLAGAANWDFDLALRSFHEKRGELPPEAFVPGA</sequence>
<dbReference type="PANTHER" id="PTHR10662">
    <property type="entry name" value="NUCLEAR RNA EXPORT FACTOR"/>
    <property type="match status" value="1"/>
</dbReference>
<dbReference type="InterPro" id="IPR018222">
    <property type="entry name" value="Nuclear_transport_factor_2_euk"/>
</dbReference>
<evidence type="ECO:0000256" key="7">
    <source>
        <dbReference type="ARBA" id="ARBA00022816"/>
    </source>
</evidence>
<evidence type="ECO:0000256" key="9">
    <source>
        <dbReference type="ARBA" id="ARBA00055253"/>
    </source>
</evidence>
<reference evidence="14" key="2">
    <citation type="submission" date="2023-05" db="EMBL/GenBank/DDBJ databases">
        <authorList>
            <consortium name="Lawrence Berkeley National Laboratory"/>
            <person name="Steindorff A."/>
            <person name="Hensen N."/>
            <person name="Bonometti L."/>
            <person name="Westerberg I."/>
            <person name="Brannstrom I.O."/>
            <person name="Guillou S."/>
            <person name="Cros-Aarteil S."/>
            <person name="Calhoun S."/>
            <person name="Haridas S."/>
            <person name="Kuo A."/>
            <person name="Mondo S."/>
            <person name="Pangilinan J."/>
            <person name="Riley R."/>
            <person name="Labutti K."/>
            <person name="Andreopoulos B."/>
            <person name="Lipzen A."/>
            <person name="Chen C."/>
            <person name="Yanf M."/>
            <person name="Daum C."/>
            <person name="Ng V."/>
            <person name="Clum A."/>
            <person name="Ohm R."/>
            <person name="Martin F."/>
            <person name="Silar P."/>
            <person name="Natvig D."/>
            <person name="Lalanne C."/>
            <person name="Gautier V."/>
            <person name="Ament-Velasquez S.L."/>
            <person name="Kruys A."/>
            <person name="Hutchinson M.I."/>
            <person name="Powell A.J."/>
            <person name="Barry K."/>
            <person name="Miller A.N."/>
            <person name="Grigoriev I.V."/>
            <person name="Debuchy R."/>
            <person name="Gladieux P."/>
            <person name="Thoren M.H."/>
            <person name="Johannesson H."/>
        </authorList>
    </citation>
    <scope>NUCLEOTIDE SEQUENCE</scope>
    <source>
        <strain evidence="14">CBS 141.50</strain>
    </source>
</reference>
<dbReference type="Gene3D" id="1.10.8.10">
    <property type="entry name" value="DNA helicase RuvA subunit, C-terminal domain"/>
    <property type="match status" value="1"/>
</dbReference>
<comment type="similarity">
    <text evidence="2">Belongs to the NXF family.</text>
</comment>
<reference evidence="14" key="1">
    <citation type="journal article" date="2023" name="Mol. Phylogenet. Evol.">
        <title>Genome-scale phylogeny and comparative genomics of the fungal order Sordariales.</title>
        <authorList>
            <person name="Hensen N."/>
            <person name="Bonometti L."/>
            <person name="Westerberg I."/>
            <person name="Brannstrom I.O."/>
            <person name="Guillou S."/>
            <person name="Cros-Aarteil S."/>
            <person name="Calhoun S."/>
            <person name="Haridas S."/>
            <person name="Kuo A."/>
            <person name="Mondo S."/>
            <person name="Pangilinan J."/>
            <person name="Riley R."/>
            <person name="LaButti K."/>
            <person name="Andreopoulos B."/>
            <person name="Lipzen A."/>
            <person name="Chen C."/>
            <person name="Yan M."/>
            <person name="Daum C."/>
            <person name="Ng V."/>
            <person name="Clum A."/>
            <person name="Steindorff A."/>
            <person name="Ohm R.A."/>
            <person name="Martin F."/>
            <person name="Silar P."/>
            <person name="Natvig D.O."/>
            <person name="Lalanne C."/>
            <person name="Gautier V."/>
            <person name="Ament-Velasquez S.L."/>
            <person name="Kruys A."/>
            <person name="Hutchinson M.I."/>
            <person name="Powell A.J."/>
            <person name="Barry K."/>
            <person name="Miller A.N."/>
            <person name="Grigoriev I.V."/>
            <person name="Debuchy R."/>
            <person name="Gladieux P."/>
            <person name="Hiltunen Thoren M."/>
            <person name="Johannesson H."/>
        </authorList>
    </citation>
    <scope>NUCLEOTIDE SEQUENCE</scope>
    <source>
        <strain evidence="14">CBS 141.50</strain>
    </source>
</reference>
<keyword evidence="6" id="KW-0677">Repeat</keyword>
<accession>A0AAN6V4A4</accession>
<keyword evidence="15" id="KW-1185">Reference proteome</keyword>
<name>A0AAN6V4A4_9PEZI</name>
<evidence type="ECO:0000256" key="4">
    <source>
        <dbReference type="ARBA" id="ARBA00022490"/>
    </source>
</evidence>
<dbReference type="SUPFAM" id="SSF52058">
    <property type="entry name" value="L domain-like"/>
    <property type="match status" value="1"/>
</dbReference>
<dbReference type="InterPro" id="IPR002075">
    <property type="entry name" value="NTF2_dom"/>
</dbReference>
<dbReference type="Pfam" id="PF22602">
    <property type="entry name" value="NXF_NTF2"/>
    <property type="match status" value="1"/>
</dbReference>
<evidence type="ECO:0000259" key="13">
    <source>
        <dbReference type="PROSITE" id="PS51281"/>
    </source>
</evidence>
<gene>
    <name evidence="14" type="ORF">C8A04DRAFT_12525</name>
</gene>
<dbReference type="Gene3D" id="3.80.10.10">
    <property type="entry name" value="Ribonuclease Inhibitor"/>
    <property type="match status" value="1"/>
</dbReference>
<feature type="compositionally biased region" description="Low complexity" evidence="11">
    <location>
        <begin position="7"/>
        <end position="21"/>
    </location>
</feature>
<dbReference type="PROSITE" id="PS51450">
    <property type="entry name" value="LRR"/>
    <property type="match status" value="1"/>
</dbReference>
<feature type="domain" description="NTF2" evidence="12">
    <location>
        <begin position="391"/>
        <end position="554"/>
    </location>
</feature>
<dbReference type="FunFam" id="3.80.10.10:FF:000296">
    <property type="entry name" value="mRNA export factor MEX67"/>
    <property type="match status" value="1"/>
</dbReference>
<dbReference type="GO" id="GO:0005634">
    <property type="term" value="C:nucleus"/>
    <property type="evidence" value="ECO:0007669"/>
    <property type="project" value="UniProtKB-SubCell"/>
</dbReference>
<dbReference type="RefSeq" id="XP_062636637.1">
    <property type="nucleotide sequence ID" value="XM_062777365.1"/>
</dbReference>
<evidence type="ECO:0000256" key="5">
    <source>
        <dbReference type="ARBA" id="ARBA00022614"/>
    </source>
</evidence>
<keyword evidence="5" id="KW-0433">Leucine-rich repeat</keyword>
<keyword evidence="4" id="KW-0963">Cytoplasm</keyword>
<keyword evidence="3" id="KW-0813">Transport</keyword>
<organism evidence="14 15">
    <name type="scientific">Dichotomopilus funicola</name>
    <dbReference type="NCBI Taxonomy" id="1934379"/>
    <lineage>
        <taxon>Eukaryota</taxon>
        <taxon>Fungi</taxon>
        <taxon>Dikarya</taxon>
        <taxon>Ascomycota</taxon>
        <taxon>Pezizomycotina</taxon>
        <taxon>Sordariomycetes</taxon>
        <taxon>Sordariomycetidae</taxon>
        <taxon>Sordariales</taxon>
        <taxon>Chaetomiaceae</taxon>
        <taxon>Dichotomopilus</taxon>
    </lineage>
</organism>
<dbReference type="GO" id="GO:0016973">
    <property type="term" value="P:poly(A)+ mRNA export from nucleus"/>
    <property type="evidence" value="ECO:0007669"/>
    <property type="project" value="TreeGrafter"/>
</dbReference>
<evidence type="ECO:0000259" key="12">
    <source>
        <dbReference type="PROSITE" id="PS50177"/>
    </source>
</evidence>
<dbReference type="AlphaFoldDB" id="A0AAN6V4A4"/>
<evidence type="ECO:0000313" key="14">
    <source>
        <dbReference type="EMBL" id="KAK4143266.1"/>
    </source>
</evidence>
<dbReference type="SUPFAM" id="SSF54427">
    <property type="entry name" value="NTF2-like"/>
    <property type="match status" value="1"/>
</dbReference>
<comment type="function">
    <text evidence="9">Involved in the export of mRNA from the nucleus to the cytoplasm.</text>
</comment>
<dbReference type="EMBL" id="MU853588">
    <property type="protein sequence ID" value="KAK4143266.1"/>
    <property type="molecule type" value="Genomic_DNA"/>
</dbReference>
<dbReference type="PROSITE" id="PS51281">
    <property type="entry name" value="TAP_C"/>
    <property type="match status" value="1"/>
</dbReference>
<comment type="caution">
    <text evidence="14">The sequence shown here is derived from an EMBL/GenBank/DDBJ whole genome shotgun (WGS) entry which is preliminary data.</text>
</comment>
<dbReference type="InterPro" id="IPR009060">
    <property type="entry name" value="UBA-like_sf"/>
</dbReference>
<dbReference type="PANTHER" id="PTHR10662:SF22">
    <property type="entry name" value="NUCLEAR RNA EXPORT FACTOR 1"/>
    <property type="match status" value="1"/>
</dbReference>
<evidence type="ECO:0000256" key="2">
    <source>
        <dbReference type="ARBA" id="ARBA00009285"/>
    </source>
</evidence>
<dbReference type="GO" id="GO:0003723">
    <property type="term" value="F:RNA binding"/>
    <property type="evidence" value="ECO:0007669"/>
    <property type="project" value="TreeGrafter"/>
</dbReference>
<keyword evidence="7" id="KW-0509">mRNA transport</keyword>
<evidence type="ECO:0000256" key="11">
    <source>
        <dbReference type="SAM" id="MobiDB-lite"/>
    </source>
</evidence>
<evidence type="ECO:0000256" key="10">
    <source>
        <dbReference type="ARBA" id="ARBA00069694"/>
    </source>
</evidence>
<proteinExistence type="inferred from homology"/>
<dbReference type="Pfam" id="PF03943">
    <property type="entry name" value="TAP_C"/>
    <property type="match status" value="1"/>
</dbReference>
<dbReference type="SUPFAM" id="SSF46934">
    <property type="entry name" value="UBA-like"/>
    <property type="match status" value="1"/>
</dbReference>
<dbReference type="InterPro" id="IPR032675">
    <property type="entry name" value="LRR_dom_sf"/>
</dbReference>
<dbReference type="InterPro" id="IPR032710">
    <property type="entry name" value="NTF2-like_dom_sf"/>
</dbReference>
<keyword evidence="8" id="KW-0539">Nucleus</keyword>
<dbReference type="Pfam" id="PF14580">
    <property type="entry name" value="LRR_9"/>
    <property type="match status" value="1"/>
</dbReference>
<evidence type="ECO:0000256" key="1">
    <source>
        <dbReference type="ARBA" id="ARBA00004123"/>
    </source>
</evidence>
<feature type="region of interest" description="Disordered" evidence="11">
    <location>
        <begin position="1"/>
        <end position="77"/>
    </location>
</feature>
<evidence type="ECO:0000256" key="6">
    <source>
        <dbReference type="ARBA" id="ARBA00022737"/>
    </source>
</evidence>
<dbReference type="CDD" id="cd14342">
    <property type="entry name" value="UBA_TAP-C"/>
    <property type="match status" value="1"/>
</dbReference>
<dbReference type="Proteomes" id="UP001302676">
    <property type="component" value="Unassembled WGS sequence"/>
</dbReference>
<dbReference type="Gene3D" id="3.10.450.50">
    <property type="match status" value="1"/>
</dbReference>